<accession>A0ABN0VUG0</accession>
<comment type="caution">
    <text evidence="1">The sequence shown here is derived from an EMBL/GenBank/DDBJ whole genome shotgun (WGS) entry which is preliminary data.</text>
</comment>
<evidence type="ECO:0000313" key="2">
    <source>
        <dbReference type="Proteomes" id="UP001500782"/>
    </source>
</evidence>
<proteinExistence type="predicted"/>
<protein>
    <recommendedName>
        <fullName evidence="3">Copper amine oxidase-like N-terminal domain-containing protein</fullName>
    </recommendedName>
</protein>
<evidence type="ECO:0000313" key="1">
    <source>
        <dbReference type="EMBL" id="GAA0317503.1"/>
    </source>
</evidence>
<keyword evidence="2" id="KW-1185">Reference proteome</keyword>
<dbReference type="EMBL" id="BAAADJ010000004">
    <property type="protein sequence ID" value="GAA0317503.1"/>
    <property type="molecule type" value="Genomic_DNA"/>
</dbReference>
<evidence type="ECO:0008006" key="3">
    <source>
        <dbReference type="Google" id="ProtNLM"/>
    </source>
</evidence>
<gene>
    <name evidence="1" type="ORF">GCM10008967_05090</name>
</gene>
<organism evidence="1 2">
    <name type="scientific">Bacillus carboniphilus</name>
    <dbReference type="NCBI Taxonomy" id="86663"/>
    <lineage>
        <taxon>Bacteria</taxon>
        <taxon>Bacillati</taxon>
        <taxon>Bacillota</taxon>
        <taxon>Bacilli</taxon>
        <taxon>Bacillales</taxon>
        <taxon>Bacillaceae</taxon>
        <taxon>Bacillus</taxon>
    </lineage>
</organism>
<sequence>MYHSGGWYGMSWNDYGMRNSFPIANNGIDYREMGYNPVTAYTAVQPIYVNGENINTGAYPVLNFQPEGTDYPYIYVPIADFSKVGARVNWNEKAQLLSVETDYFTNKSRIADYKAKLSFLERGQLPAGAEEGDSPKTQYFTYGGKMEGRETHQIDGVLWDKASYKQEISFTPGKAYKGLLDILYPLTSSYNDAVLILIDDNGQPVTFRTRRIFQET</sequence>
<name>A0ABN0VUG0_9BACI</name>
<dbReference type="Proteomes" id="UP001500782">
    <property type="component" value="Unassembled WGS sequence"/>
</dbReference>
<reference evidence="1 2" key="1">
    <citation type="journal article" date="2019" name="Int. J. Syst. Evol. Microbiol.">
        <title>The Global Catalogue of Microorganisms (GCM) 10K type strain sequencing project: providing services to taxonomists for standard genome sequencing and annotation.</title>
        <authorList>
            <consortium name="The Broad Institute Genomics Platform"/>
            <consortium name="The Broad Institute Genome Sequencing Center for Infectious Disease"/>
            <person name="Wu L."/>
            <person name="Ma J."/>
        </authorList>
    </citation>
    <scope>NUCLEOTIDE SEQUENCE [LARGE SCALE GENOMIC DNA]</scope>
    <source>
        <strain evidence="1 2">JCM 9731</strain>
    </source>
</reference>